<organism evidence="1">
    <name type="scientific">marine metagenome</name>
    <dbReference type="NCBI Taxonomy" id="408172"/>
    <lineage>
        <taxon>unclassified sequences</taxon>
        <taxon>metagenomes</taxon>
        <taxon>ecological metagenomes</taxon>
    </lineage>
</organism>
<accession>A0A382NC60</accession>
<protein>
    <submittedName>
        <fullName evidence="1">Uncharacterized protein</fullName>
    </submittedName>
</protein>
<evidence type="ECO:0000313" key="1">
    <source>
        <dbReference type="EMBL" id="SVC58290.1"/>
    </source>
</evidence>
<feature type="non-terminal residue" evidence="1">
    <location>
        <position position="46"/>
    </location>
</feature>
<reference evidence="1" key="1">
    <citation type="submission" date="2018-05" db="EMBL/GenBank/DDBJ databases">
        <authorList>
            <person name="Lanie J.A."/>
            <person name="Ng W.-L."/>
            <person name="Kazmierczak K.M."/>
            <person name="Andrzejewski T.M."/>
            <person name="Davidsen T.M."/>
            <person name="Wayne K.J."/>
            <person name="Tettelin H."/>
            <person name="Glass J.I."/>
            <person name="Rusch D."/>
            <person name="Podicherti R."/>
            <person name="Tsui H.-C.T."/>
            <person name="Winkler M.E."/>
        </authorList>
    </citation>
    <scope>NUCLEOTIDE SEQUENCE</scope>
</reference>
<dbReference type="AlphaFoldDB" id="A0A382NC60"/>
<gene>
    <name evidence="1" type="ORF">METZ01_LOCUS311144</name>
</gene>
<sequence>MARTTSTLFSDSWVNAVSAGTGPIKSYPTLFSSLMTGDIIVFSSFP</sequence>
<dbReference type="EMBL" id="UINC01099200">
    <property type="protein sequence ID" value="SVC58290.1"/>
    <property type="molecule type" value="Genomic_DNA"/>
</dbReference>
<proteinExistence type="predicted"/>
<name>A0A382NC60_9ZZZZ</name>